<keyword evidence="1" id="KW-0805">Transcription regulation</keyword>
<dbReference type="CDD" id="cd06529">
    <property type="entry name" value="S24_LexA-like"/>
    <property type="match status" value="1"/>
</dbReference>
<evidence type="ECO:0000256" key="2">
    <source>
        <dbReference type="ARBA" id="ARBA00023125"/>
    </source>
</evidence>
<feature type="region of interest" description="Disordered" evidence="4">
    <location>
        <begin position="224"/>
        <end position="266"/>
    </location>
</feature>
<protein>
    <submittedName>
        <fullName evidence="6">S24 family peptidase</fullName>
    </submittedName>
</protein>
<dbReference type="RefSeq" id="WP_301805605.1">
    <property type="nucleotide sequence ID" value="NZ_JAUJZH010000003.1"/>
</dbReference>
<dbReference type="InterPro" id="IPR036286">
    <property type="entry name" value="LexA/Signal_pep-like_sf"/>
</dbReference>
<dbReference type="SUPFAM" id="SSF51306">
    <property type="entry name" value="LexA/Signal peptidase"/>
    <property type="match status" value="1"/>
</dbReference>
<dbReference type="InterPro" id="IPR015927">
    <property type="entry name" value="Peptidase_S24_S26A/B/C"/>
</dbReference>
<gene>
    <name evidence="6" type="ORF">Q2T77_06485</name>
</gene>
<evidence type="ECO:0000313" key="6">
    <source>
        <dbReference type="EMBL" id="MDO1531928.1"/>
    </source>
</evidence>
<dbReference type="InterPro" id="IPR039418">
    <property type="entry name" value="LexA-like"/>
</dbReference>
<dbReference type="PANTHER" id="PTHR40661">
    <property type="match status" value="1"/>
</dbReference>
<dbReference type="Gene3D" id="2.10.109.10">
    <property type="entry name" value="Umud Fragment, subunit A"/>
    <property type="match status" value="1"/>
</dbReference>
<keyword evidence="3" id="KW-0804">Transcription</keyword>
<dbReference type="PANTHER" id="PTHR40661:SF3">
    <property type="entry name" value="FELS-1 PROPHAGE TRANSCRIPTIONAL REGULATOR"/>
    <property type="match status" value="1"/>
</dbReference>
<dbReference type="Pfam" id="PF00717">
    <property type="entry name" value="Peptidase_S24"/>
    <property type="match status" value="1"/>
</dbReference>
<evidence type="ECO:0000256" key="1">
    <source>
        <dbReference type="ARBA" id="ARBA00023015"/>
    </source>
</evidence>
<evidence type="ECO:0000313" key="7">
    <source>
        <dbReference type="Proteomes" id="UP001169027"/>
    </source>
</evidence>
<reference evidence="6" key="1">
    <citation type="submission" date="2023-06" db="EMBL/GenBank/DDBJ databases">
        <authorList>
            <person name="Jiang Y."/>
            <person name="Liu Q."/>
        </authorList>
    </citation>
    <scope>NUCLEOTIDE SEQUENCE</scope>
    <source>
        <strain evidence="6">CGMCC 1.12090</strain>
    </source>
</reference>
<dbReference type="Proteomes" id="UP001169027">
    <property type="component" value="Unassembled WGS sequence"/>
</dbReference>
<keyword evidence="2" id="KW-0238">DNA-binding</keyword>
<name>A0ABT8RZ25_9BURK</name>
<evidence type="ECO:0000259" key="5">
    <source>
        <dbReference type="Pfam" id="PF00717"/>
    </source>
</evidence>
<sequence length="266" mass="29453">MSNDATRRAEFIAYFNKHFHGERQKFMEASGLSKGRITQYFDEDEPFGEKAAAKLEERLHLTRGQMFPSLATSARETGPSNAPQEGVPVVGTAQLGDDGHYYELEYPVGHGDGRVGFPSRDRNAYAVRCKGESMAPRIRHGEFAVVEPNHPVSPGDEVLVRSSDGRVMIKVFAYSRDGMVHLDSINNNHQTFPRISLLEEDVAAMHYVAGTAKSAMWFEVSEEAAPSSRKKTGPNLAARLASMQQLEGLTPADQRERTQGEKAKGR</sequence>
<proteinExistence type="predicted"/>
<feature type="domain" description="Peptidase S24/S26A/S26B/S26C" evidence="5">
    <location>
        <begin position="116"/>
        <end position="191"/>
    </location>
</feature>
<organism evidence="6 7">
    <name type="scientific">Variovorax ginsengisoli</name>
    <dbReference type="NCBI Taxonomy" id="363844"/>
    <lineage>
        <taxon>Bacteria</taxon>
        <taxon>Pseudomonadati</taxon>
        <taxon>Pseudomonadota</taxon>
        <taxon>Betaproteobacteria</taxon>
        <taxon>Burkholderiales</taxon>
        <taxon>Comamonadaceae</taxon>
        <taxon>Variovorax</taxon>
    </lineage>
</organism>
<comment type="caution">
    <text evidence="6">The sequence shown here is derived from an EMBL/GenBank/DDBJ whole genome shotgun (WGS) entry which is preliminary data.</text>
</comment>
<evidence type="ECO:0000256" key="4">
    <source>
        <dbReference type="SAM" id="MobiDB-lite"/>
    </source>
</evidence>
<keyword evidence="7" id="KW-1185">Reference proteome</keyword>
<dbReference type="EMBL" id="JAUKVY010000003">
    <property type="protein sequence ID" value="MDO1531928.1"/>
    <property type="molecule type" value="Genomic_DNA"/>
</dbReference>
<feature type="compositionally biased region" description="Basic and acidic residues" evidence="4">
    <location>
        <begin position="253"/>
        <end position="266"/>
    </location>
</feature>
<accession>A0ABT8RZ25</accession>
<evidence type="ECO:0000256" key="3">
    <source>
        <dbReference type="ARBA" id="ARBA00023163"/>
    </source>
</evidence>